<evidence type="ECO:0000259" key="3">
    <source>
        <dbReference type="Pfam" id="PF20434"/>
    </source>
</evidence>
<dbReference type="EMBL" id="FNZI01000002">
    <property type="protein sequence ID" value="SEJ19959.1"/>
    <property type="molecule type" value="Genomic_DNA"/>
</dbReference>
<sequence>MTTAEQPHAPTTAPAAPPYPSGPVPRARIVDGVEERLDAVVNDVVGFRPVTLDVFRAADRQGETLPVIMWIHGGGWVVGSAKQDWPFLEDAGMRARVMDAGFALAMVEYRRAGEAPFPAQIEDVKAAVAWVHRHAEELGIDRDAIVVWGESAGGHLAALAALTSVPESGWSDDVRAPVAGAVVWFAPSELRVPDEAPALHEDDEDSVVDLLLGGPVRERREEAAAASPVTWVSAAAPPMLLVHGTADLLVPAEQSELLADALEAAGGDVRLTLVPGADHGFDGVDVRPIIDAGLEFAAEVTAR</sequence>
<dbReference type="STRING" id="1043493.SAMN05421637_1126"/>
<protein>
    <submittedName>
        <fullName evidence="4">Acetyl esterase/lipase</fullName>
    </submittedName>
</protein>
<dbReference type="Pfam" id="PF20434">
    <property type="entry name" value="BD-FAE"/>
    <property type="match status" value="1"/>
</dbReference>
<dbReference type="Gene3D" id="3.40.50.1820">
    <property type="entry name" value="alpha/beta hydrolase"/>
    <property type="match status" value="1"/>
</dbReference>
<feature type="compositionally biased region" description="Low complexity" evidence="2">
    <location>
        <begin position="1"/>
        <end position="14"/>
    </location>
</feature>
<reference evidence="5" key="1">
    <citation type="submission" date="2016-10" db="EMBL/GenBank/DDBJ databases">
        <authorList>
            <person name="Varghese N."/>
        </authorList>
    </citation>
    <scope>NUCLEOTIDE SEQUENCE [LARGE SCALE GENOMIC DNA]</scope>
    <source>
        <strain evidence="5">DSM 24868</strain>
    </source>
</reference>
<keyword evidence="1" id="KW-0378">Hydrolase</keyword>
<evidence type="ECO:0000313" key="4">
    <source>
        <dbReference type="EMBL" id="SEJ19959.1"/>
    </source>
</evidence>
<dbReference type="RefSeq" id="WP_081953372.1">
    <property type="nucleotide sequence ID" value="NZ_BBLU01000016.1"/>
</dbReference>
<proteinExistence type="predicted"/>
<dbReference type="InterPro" id="IPR029058">
    <property type="entry name" value="AB_hydrolase_fold"/>
</dbReference>
<evidence type="ECO:0000256" key="1">
    <source>
        <dbReference type="ARBA" id="ARBA00022801"/>
    </source>
</evidence>
<name>A0A1H6WSK6_9MICO</name>
<feature type="region of interest" description="Disordered" evidence="2">
    <location>
        <begin position="1"/>
        <end position="24"/>
    </location>
</feature>
<evidence type="ECO:0000313" key="5">
    <source>
        <dbReference type="Proteomes" id="UP000183315"/>
    </source>
</evidence>
<dbReference type="Proteomes" id="UP000183315">
    <property type="component" value="Unassembled WGS sequence"/>
</dbReference>
<dbReference type="PANTHER" id="PTHR48081">
    <property type="entry name" value="AB HYDROLASE SUPERFAMILY PROTEIN C4A8.06C"/>
    <property type="match status" value="1"/>
</dbReference>
<organism evidence="4 5">
    <name type="scientific">Demequina mangrovi</name>
    <dbReference type="NCBI Taxonomy" id="1043493"/>
    <lineage>
        <taxon>Bacteria</taxon>
        <taxon>Bacillati</taxon>
        <taxon>Actinomycetota</taxon>
        <taxon>Actinomycetes</taxon>
        <taxon>Micrococcales</taxon>
        <taxon>Demequinaceae</taxon>
        <taxon>Demequina</taxon>
    </lineage>
</organism>
<dbReference type="GO" id="GO:0016787">
    <property type="term" value="F:hydrolase activity"/>
    <property type="evidence" value="ECO:0007669"/>
    <property type="project" value="UniProtKB-KW"/>
</dbReference>
<dbReference type="PANTHER" id="PTHR48081:SF13">
    <property type="entry name" value="ALPHA_BETA HYDROLASE"/>
    <property type="match status" value="1"/>
</dbReference>
<gene>
    <name evidence="4" type="ORF">SAMN05421637_1126</name>
</gene>
<dbReference type="AlphaFoldDB" id="A0A1H6WSK6"/>
<feature type="domain" description="BD-FAE-like" evidence="3">
    <location>
        <begin position="52"/>
        <end position="262"/>
    </location>
</feature>
<evidence type="ECO:0000256" key="2">
    <source>
        <dbReference type="SAM" id="MobiDB-lite"/>
    </source>
</evidence>
<keyword evidence="5" id="KW-1185">Reference proteome</keyword>
<dbReference type="InterPro" id="IPR049492">
    <property type="entry name" value="BD-FAE-like_dom"/>
</dbReference>
<dbReference type="eggNOG" id="COG0657">
    <property type="taxonomic scope" value="Bacteria"/>
</dbReference>
<dbReference type="InterPro" id="IPR050300">
    <property type="entry name" value="GDXG_lipolytic_enzyme"/>
</dbReference>
<dbReference type="SUPFAM" id="SSF53474">
    <property type="entry name" value="alpha/beta-Hydrolases"/>
    <property type="match status" value="1"/>
</dbReference>
<accession>A0A1H6WSK6</accession>